<proteinExistence type="predicted"/>
<dbReference type="PROSITE" id="PS01124">
    <property type="entry name" value="HTH_ARAC_FAMILY_2"/>
    <property type="match status" value="1"/>
</dbReference>
<keyword evidence="1" id="KW-0805">Transcription regulation</keyword>
<accession>A0A108UAX5</accession>
<keyword evidence="3" id="KW-0804">Transcription</keyword>
<dbReference type="GO" id="GO:0043565">
    <property type="term" value="F:sequence-specific DNA binding"/>
    <property type="evidence" value="ECO:0007669"/>
    <property type="project" value="InterPro"/>
</dbReference>
<dbReference type="PANTHER" id="PTHR46796">
    <property type="entry name" value="HTH-TYPE TRANSCRIPTIONAL ACTIVATOR RHAS-RELATED"/>
    <property type="match status" value="1"/>
</dbReference>
<feature type="domain" description="HTH araC/xylS-type" evidence="4">
    <location>
        <begin position="175"/>
        <end position="272"/>
    </location>
</feature>
<comment type="caution">
    <text evidence="5">The sequence shown here is derived from an EMBL/GenBank/DDBJ whole genome shotgun (WGS) entry which is preliminary data.</text>
</comment>
<sequence length="278" mass="30376">MTDRLEALLAHFPVRASILHAGALCGIHELPPRGTLGQLHLVRRGTVVVHHAAGKPITLTEPSLLLYPRPCAHRFVIDDREGAELACADLAFDGAAEHPLVAALPDLVCLPLDQLGSARPLLDLLFEEAFDQRCGRGEVLARLFELVLIQVLRHQMEGQRGQAGLMSGLAHPRLRRAITAMHERPRDDWTLEALAATAGMSRSSFAQTFRSTVGNTPGEYLQRWRILLVQKGLRSGKPLKLLVDDVGYASESALSRAFKAQVGVSPRQWRGQAGPSPP</sequence>
<dbReference type="Pfam" id="PF12852">
    <property type="entry name" value="Cupin_6"/>
    <property type="match status" value="1"/>
</dbReference>
<dbReference type="InterPro" id="IPR032783">
    <property type="entry name" value="AraC_lig"/>
</dbReference>
<evidence type="ECO:0000256" key="3">
    <source>
        <dbReference type="ARBA" id="ARBA00023163"/>
    </source>
</evidence>
<keyword evidence="2" id="KW-0238">DNA-binding</keyword>
<dbReference type="Gene3D" id="1.10.10.60">
    <property type="entry name" value="Homeodomain-like"/>
    <property type="match status" value="2"/>
</dbReference>
<dbReference type="EMBL" id="JAJA02000001">
    <property type="protein sequence ID" value="KWS05799.1"/>
    <property type="molecule type" value="Genomic_DNA"/>
</dbReference>
<evidence type="ECO:0000256" key="1">
    <source>
        <dbReference type="ARBA" id="ARBA00023015"/>
    </source>
</evidence>
<dbReference type="InterPro" id="IPR037923">
    <property type="entry name" value="HTH-like"/>
</dbReference>
<dbReference type="InterPro" id="IPR009057">
    <property type="entry name" value="Homeodomain-like_sf"/>
</dbReference>
<name>A0A108UAX5_9GAMM</name>
<dbReference type="OrthoDB" id="9783876at2"/>
<dbReference type="InterPro" id="IPR050204">
    <property type="entry name" value="AraC_XylS_family_regulators"/>
</dbReference>
<evidence type="ECO:0000313" key="5">
    <source>
        <dbReference type="EMBL" id="KWS05799.1"/>
    </source>
</evidence>
<evidence type="ECO:0000313" key="6">
    <source>
        <dbReference type="Proteomes" id="UP000023435"/>
    </source>
</evidence>
<dbReference type="PANTHER" id="PTHR46796:SF7">
    <property type="entry name" value="ARAC FAMILY TRANSCRIPTIONAL REGULATOR"/>
    <property type="match status" value="1"/>
</dbReference>
<dbReference type="RefSeq" id="WP_036105116.1">
    <property type="nucleotide sequence ID" value="NZ_JAJA02000001.1"/>
</dbReference>
<protein>
    <submittedName>
        <fullName evidence="5">Transcriptional regulator, AraC family</fullName>
    </submittedName>
</protein>
<organism evidence="5 6">
    <name type="scientific">Lysobacter capsici AZ78</name>
    <dbReference type="NCBI Taxonomy" id="1444315"/>
    <lineage>
        <taxon>Bacteria</taxon>
        <taxon>Pseudomonadati</taxon>
        <taxon>Pseudomonadota</taxon>
        <taxon>Gammaproteobacteria</taxon>
        <taxon>Lysobacterales</taxon>
        <taxon>Lysobacteraceae</taxon>
        <taxon>Lysobacter</taxon>
    </lineage>
</organism>
<dbReference type="SMART" id="SM00342">
    <property type="entry name" value="HTH_ARAC"/>
    <property type="match status" value="1"/>
</dbReference>
<dbReference type="InterPro" id="IPR018060">
    <property type="entry name" value="HTH_AraC"/>
</dbReference>
<dbReference type="AlphaFoldDB" id="A0A108UAX5"/>
<dbReference type="SUPFAM" id="SSF46689">
    <property type="entry name" value="Homeodomain-like"/>
    <property type="match status" value="2"/>
</dbReference>
<gene>
    <name evidence="5" type="ORF">AZ78_3351</name>
</gene>
<evidence type="ECO:0000259" key="4">
    <source>
        <dbReference type="PROSITE" id="PS01124"/>
    </source>
</evidence>
<dbReference type="Pfam" id="PF12833">
    <property type="entry name" value="HTH_18"/>
    <property type="match status" value="1"/>
</dbReference>
<keyword evidence="6" id="KW-1185">Reference proteome</keyword>
<dbReference type="GO" id="GO:0003700">
    <property type="term" value="F:DNA-binding transcription factor activity"/>
    <property type="evidence" value="ECO:0007669"/>
    <property type="project" value="InterPro"/>
</dbReference>
<evidence type="ECO:0000256" key="2">
    <source>
        <dbReference type="ARBA" id="ARBA00023125"/>
    </source>
</evidence>
<reference evidence="5 6" key="1">
    <citation type="journal article" date="2014" name="Genome Announc.">
        <title>Draft Genome Sequence of Lysobacter capsici AZ78, a Bacterium Antagonistic to Plant-Pathogenic Oomycetes.</title>
        <authorList>
            <person name="Puopolo G."/>
            <person name="Sonego P."/>
            <person name="Engelen K."/>
            <person name="Pertot I."/>
        </authorList>
    </citation>
    <scope>NUCLEOTIDE SEQUENCE [LARGE SCALE GENOMIC DNA]</scope>
    <source>
        <strain evidence="5 6">AZ78</strain>
    </source>
</reference>
<dbReference type="SUPFAM" id="SSF51215">
    <property type="entry name" value="Regulatory protein AraC"/>
    <property type="match status" value="1"/>
</dbReference>
<dbReference type="Proteomes" id="UP000023435">
    <property type="component" value="Unassembled WGS sequence"/>
</dbReference>